<reference evidence="1 2" key="1">
    <citation type="submission" date="2022-12" db="EMBL/GenBank/DDBJ databases">
        <title>Chromosome-scale assembly of the Ensete ventricosum genome.</title>
        <authorList>
            <person name="Dussert Y."/>
            <person name="Stocks J."/>
            <person name="Wendawek A."/>
            <person name="Woldeyes F."/>
            <person name="Nichols R.A."/>
            <person name="Borrell J.S."/>
        </authorList>
    </citation>
    <scope>NUCLEOTIDE SEQUENCE [LARGE SCALE GENOMIC DNA]</scope>
    <source>
        <strain evidence="2">cv. Maze</strain>
        <tissue evidence="1">Seeds</tissue>
    </source>
</reference>
<dbReference type="AlphaFoldDB" id="A0AAV8PBU1"/>
<organism evidence="1 2">
    <name type="scientific">Ensete ventricosum</name>
    <name type="common">Abyssinian banana</name>
    <name type="synonym">Musa ensete</name>
    <dbReference type="NCBI Taxonomy" id="4639"/>
    <lineage>
        <taxon>Eukaryota</taxon>
        <taxon>Viridiplantae</taxon>
        <taxon>Streptophyta</taxon>
        <taxon>Embryophyta</taxon>
        <taxon>Tracheophyta</taxon>
        <taxon>Spermatophyta</taxon>
        <taxon>Magnoliopsida</taxon>
        <taxon>Liliopsida</taxon>
        <taxon>Zingiberales</taxon>
        <taxon>Musaceae</taxon>
        <taxon>Ensete</taxon>
    </lineage>
</organism>
<evidence type="ECO:0000313" key="2">
    <source>
        <dbReference type="Proteomes" id="UP001222027"/>
    </source>
</evidence>
<sequence>MSYAGVRYSALLNPLSTRVVIVPNVADADQKEAGQPDKGTHPKPFPFPPNPLLSLFPFPCKDSVGRVAAVAGGRRLKKKKEDLSWFDAGKIGFFVRSFVLLPADEDGCGMAEKMIVRIL</sequence>
<protein>
    <submittedName>
        <fullName evidence="1">Uncharacterized protein</fullName>
    </submittedName>
</protein>
<dbReference type="Proteomes" id="UP001222027">
    <property type="component" value="Unassembled WGS sequence"/>
</dbReference>
<proteinExistence type="predicted"/>
<accession>A0AAV8PBU1</accession>
<dbReference type="EMBL" id="JAQQAF010000006">
    <property type="protein sequence ID" value="KAJ8478430.1"/>
    <property type="molecule type" value="Genomic_DNA"/>
</dbReference>
<evidence type="ECO:0000313" key="1">
    <source>
        <dbReference type="EMBL" id="KAJ8478430.1"/>
    </source>
</evidence>
<keyword evidence="2" id="KW-1185">Reference proteome</keyword>
<name>A0AAV8PBU1_ENSVE</name>
<comment type="caution">
    <text evidence="1">The sequence shown here is derived from an EMBL/GenBank/DDBJ whole genome shotgun (WGS) entry which is preliminary data.</text>
</comment>
<gene>
    <name evidence="1" type="ORF">OPV22_022157</name>
</gene>